<dbReference type="AlphaFoldDB" id="A0A6J7UDG3"/>
<reference evidence="2" key="1">
    <citation type="submission" date="2020-05" db="EMBL/GenBank/DDBJ databases">
        <authorList>
            <person name="Chiriac C."/>
            <person name="Salcher M."/>
            <person name="Ghai R."/>
            <person name="Kavagutti S V."/>
        </authorList>
    </citation>
    <scope>NUCLEOTIDE SEQUENCE</scope>
</reference>
<gene>
    <name evidence="2" type="ORF">UFOPK4358_00572</name>
</gene>
<sequence>MKLCRGGGHEVAHSRDAPYPQGSSTVTFSVLRVIQILIKNGIIESASRNEPTVEIIFIVVKPSVAR</sequence>
<name>A0A6J7UDG3_9ZZZZ</name>
<organism evidence="2">
    <name type="scientific">freshwater metagenome</name>
    <dbReference type="NCBI Taxonomy" id="449393"/>
    <lineage>
        <taxon>unclassified sequences</taxon>
        <taxon>metagenomes</taxon>
        <taxon>ecological metagenomes</taxon>
    </lineage>
</organism>
<evidence type="ECO:0000313" key="2">
    <source>
        <dbReference type="EMBL" id="CAB5063851.1"/>
    </source>
</evidence>
<protein>
    <submittedName>
        <fullName evidence="2">Unannotated protein</fullName>
    </submittedName>
</protein>
<evidence type="ECO:0000256" key="1">
    <source>
        <dbReference type="SAM" id="MobiDB-lite"/>
    </source>
</evidence>
<dbReference type="EMBL" id="CAFBQQ010000077">
    <property type="protein sequence ID" value="CAB5063851.1"/>
    <property type="molecule type" value="Genomic_DNA"/>
</dbReference>
<feature type="region of interest" description="Disordered" evidence="1">
    <location>
        <begin position="1"/>
        <end position="23"/>
    </location>
</feature>
<accession>A0A6J7UDG3</accession>
<feature type="compositionally biased region" description="Basic and acidic residues" evidence="1">
    <location>
        <begin position="7"/>
        <end position="16"/>
    </location>
</feature>
<proteinExistence type="predicted"/>